<dbReference type="EMBL" id="SDPL01000230">
    <property type="protein sequence ID" value="RXZ46148.1"/>
    <property type="molecule type" value="Genomic_DNA"/>
</dbReference>
<dbReference type="Pfam" id="PF13692">
    <property type="entry name" value="Glyco_trans_1_4"/>
    <property type="match status" value="1"/>
</dbReference>
<dbReference type="AlphaFoldDB" id="A0A4Q2JJW2"/>
<keyword evidence="1" id="KW-0328">Glycosyltransferase</keyword>
<dbReference type="Pfam" id="PF13439">
    <property type="entry name" value="Glyco_transf_4"/>
    <property type="match status" value="1"/>
</dbReference>
<name>A0A4Q2JJW2_9MICO</name>
<dbReference type="PANTHER" id="PTHR12526:SF572">
    <property type="entry name" value="BLL5144 PROTEIN"/>
    <property type="match status" value="1"/>
</dbReference>
<evidence type="ECO:0000256" key="1">
    <source>
        <dbReference type="ARBA" id="ARBA00022676"/>
    </source>
</evidence>
<dbReference type="Proteomes" id="UP000292881">
    <property type="component" value="Unassembled WGS sequence"/>
</dbReference>
<evidence type="ECO:0000259" key="3">
    <source>
        <dbReference type="Pfam" id="PF13439"/>
    </source>
</evidence>
<accession>A0A4Q2JJW2</accession>
<gene>
    <name evidence="4" type="ORF">ESO86_11425</name>
</gene>
<sequence>MPRFSILSTFPPTRCGLATFSRSLADALLAIGSDPIRIVRAVDDLDAPSPGLAAGIAVVGELHVDRPDRTQATARLLSAADVVIVQHEYGIYGGDDGSDVVAVLESLTSPSIVVLHTVLAAPTDGQRAVLERVVAAATAVVVMTEAARALLIRHFRVDVSRVSVIPHGVPEWTTPTAGHAGDRTTVLTWGLIGPSKGLEWGIRAIASLGDVAPAVHYEILGETHPKVVAHEGEAYRERLEHLADELGVADRVAFDSRYLDADALAGRVGAADLVLLPYDSRIQVTSGVLVEALAAGKPVIATGFPHARELLHPRMIVAHESPASIGAAVRAAIARAEPVEARPQGMSWTAVAGRFRSLADSLVAARVARSA</sequence>
<dbReference type="Gene3D" id="3.40.50.2000">
    <property type="entry name" value="Glycogen Phosphorylase B"/>
    <property type="match status" value="2"/>
</dbReference>
<dbReference type="GO" id="GO:0016740">
    <property type="term" value="F:transferase activity"/>
    <property type="evidence" value="ECO:0007669"/>
    <property type="project" value="UniProtKB-KW"/>
</dbReference>
<evidence type="ECO:0000313" key="4">
    <source>
        <dbReference type="EMBL" id="RXZ46148.1"/>
    </source>
</evidence>
<reference evidence="4 5" key="1">
    <citation type="submission" date="2019-01" db="EMBL/GenBank/DDBJ databases">
        <authorList>
            <person name="Li J."/>
        </authorList>
    </citation>
    <scope>NUCLEOTIDE SEQUENCE [LARGE SCALE GENOMIC DNA]</scope>
    <source>
        <strain evidence="4 5">CGMCC 4.7180</strain>
    </source>
</reference>
<dbReference type="InterPro" id="IPR028098">
    <property type="entry name" value="Glyco_trans_4-like_N"/>
</dbReference>
<keyword evidence="2 4" id="KW-0808">Transferase</keyword>
<evidence type="ECO:0000313" key="5">
    <source>
        <dbReference type="Proteomes" id="UP000292881"/>
    </source>
</evidence>
<dbReference type="OrthoDB" id="9765330at2"/>
<comment type="caution">
    <text evidence="4">The sequence shown here is derived from an EMBL/GenBank/DDBJ whole genome shotgun (WGS) entry which is preliminary data.</text>
</comment>
<dbReference type="RefSeq" id="WP_129235101.1">
    <property type="nucleotide sequence ID" value="NZ_SDPL01000230.1"/>
</dbReference>
<organism evidence="4 5">
    <name type="scientific">Agromyces binzhouensis</name>
    <dbReference type="NCBI Taxonomy" id="1817495"/>
    <lineage>
        <taxon>Bacteria</taxon>
        <taxon>Bacillati</taxon>
        <taxon>Actinomycetota</taxon>
        <taxon>Actinomycetes</taxon>
        <taxon>Micrococcales</taxon>
        <taxon>Microbacteriaceae</taxon>
        <taxon>Agromyces</taxon>
    </lineage>
</organism>
<feature type="domain" description="Glycosyltransferase subfamily 4-like N-terminal" evidence="3">
    <location>
        <begin position="16"/>
        <end position="169"/>
    </location>
</feature>
<dbReference type="SUPFAM" id="SSF53756">
    <property type="entry name" value="UDP-Glycosyltransferase/glycogen phosphorylase"/>
    <property type="match status" value="1"/>
</dbReference>
<protein>
    <submittedName>
        <fullName evidence="4">Glycosyltransferase</fullName>
    </submittedName>
</protein>
<dbReference type="PANTHER" id="PTHR12526">
    <property type="entry name" value="GLYCOSYLTRANSFERASE"/>
    <property type="match status" value="1"/>
</dbReference>
<keyword evidence="5" id="KW-1185">Reference proteome</keyword>
<evidence type="ECO:0000256" key="2">
    <source>
        <dbReference type="ARBA" id="ARBA00022679"/>
    </source>
</evidence>
<proteinExistence type="predicted"/>